<dbReference type="SUPFAM" id="SSF48371">
    <property type="entry name" value="ARM repeat"/>
    <property type="match status" value="2"/>
</dbReference>
<dbReference type="InterPro" id="IPR011989">
    <property type="entry name" value="ARM-like"/>
</dbReference>
<keyword evidence="4" id="KW-0677">Repeat</keyword>
<dbReference type="PANTHER" id="PTHR15651">
    <property type="entry name" value="ARMADILLO REPEAT-CONTAINING PROTEIN 8"/>
    <property type="match status" value="1"/>
</dbReference>
<proteinExistence type="predicted"/>
<dbReference type="Gene3D" id="1.25.10.10">
    <property type="entry name" value="Leucine-rich Repeat Variant"/>
    <property type="match status" value="3"/>
</dbReference>
<dbReference type="GO" id="GO:0005634">
    <property type="term" value="C:nucleus"/>
    <property type="evidence" value="ECO:0007669"/>
    <property type="project" value="UniProtKB-SubCell"/>
</dbReference>
<evidence type="ECO:0000256" key="4">
    <source>
        <dbReference type="ARBA" id="ARBA00022737"/>
    </source>
</evidence>
<evidence type="ECO:0000256" key="2">
    <source>
        <dbReference type="ARBA" id="ARBA00004496"/>
    </source>
</evidence>
<gene>
    <name evidence="7" type="ORF">M406DRAFT_277069</name>
</gene>
<protein>
    <recommendedName>
        <fullName evidence="9">Armadillo repeat-containing protein 8</fullName>
    </recommendedName>
</protein>
<dbReference type="GO" id="GO:0034657">
    <property type="term" value="C:GID complex"/>
    <property type="evidence" value="ECO:0007669"/>
    <property type="project" value="TreeGrafter"/>
</dbReference>
<evidence type="ECO:0000256" key="1">
    <source>
        <dbReference type="ARBA" id="ARBA00004123"/>
    </source>
</evidence>
<evidence type="ECO:0000313" key="8">
    <source>
        <dbReference type="Proteomes" id="UP000803844"/>
    </source>
</evidence>
<dbReference type="GO" id="GO:0043161">
    <property type="term" value="P:proteasome-mediated ubiquitin-dependent protein catabolic process"/>
    <property type="evidence" value="ECO:0007669"/>
    <property type="project" value="TreeGrafter"/>
</dbReference>
<dbReference type="AlphaFoldDB" id="A0A9P4Y3F7"/>
<dbReference type="GeneID" id="63835432"/>
<comment type="subcellular location">
    <subcellularLocation>
        <location evidence="2">Cytoplasm</location>
    </subcellularLocation>
    <subcellularLocation>
        <location evidence="1">Nucleus</location>
    </subcellularLocation>
</comment>
<feature type="compositionally biased region" description="Polar residues" evidence="6">
    <location>
        <begin position="350"/>
        <end position="361"/>
    </location>
</feature>
<feature type="region of interest" description="Disordered" evidence="6">
    <location>
        <begin position="340"/>
        <end position="362"/>
    </location>
</feature>
<name>A0A9P4Y3F7_CRYP1</name>
<evidence type="ECO:0000256" key="5">
    <source>
        <dbReference type="ARBA" id="ARBA00023242"/>
    </source>
</evidence>
<dbReference type="PANTHER" id="PTHR15651:SF7">
    <property type="entry name" value="ARMADILLO REPEAT-CONTAINING PROTEIN 8"/>
    <property type="match status" value="1"/>
</dbReference>
<dbReference type="RefSeq" id="XP_040777200.1">
    <property type="nucleotide sequence ID" value="XM_040918303.1"/>
</dbReference>
<dbReference type="OrthoDB" id="5559898at2759"/>
<keyword evidence="3" id="KW-0963">Cytoplasm</keyword>
<dbReference type="InterPro" id="IPR038739">
    <property type="entry name" value="ARMC8/Vid28"/>
</dbReference>
<keyword evidence="8" id="KW-1185">Reference proteome</keyword>
<dbReference type="InterPro" id="IPR016024">
    <property type="entry name" value="ARM-type_fold"/>
</dbReference>
<dbReference type="Proteomes" id="UP000803844">
    <property type="component" value="Unassembled WGS sequence"/>
</dbReference>
<evidence type="ECO:0000256" key="6">
    <source>
        <dbReference type="SAM" id="MobiDB-lite"/>
    </source>
</evidence>
<sequence length="1029" mass="112742">MSYSPNVALPTALFSQDQSEQLSALRSLKNDIVGHAQKKEKWIEAGILEPLVKILNTSRAAVRPSRRDSRGYTQSSPRSLTGDEAVRWQALQILASFSNGGSAFLAPMHAAGALSAVLSNIPTWDNPPQVVIAALRATINIAEVTVLGLPGLAKDLADIANVVFVAPLLEALRLILTTPVTSHACQTQRNLVAKLISLLCREESHQRVLADAGLLDALATNLASVVVARGFVVPGAEAIARTEGISDLFPDPAAAGTDVTAIFEALAAIINDSRWRAAALIYAPAILTVFPSLGPPRRSRAIKACADALGRAGLSSVADKDLGVMDCFLPLVPEYQSRNTTASHFPPLGSSPTQDTQSSARMPSYRWISSPMTWRAEDYDFQSAETEVEEAESPLIPWLIYTARSTEGMERIMAASVVTSLFKAGFTNKTSRAYMGRLIVPVLLQALEDMGPTSSNAEAAFTDVHVAANRSIVERSLAVLAKLVVDSDFLQSCAFDCSAVKIISAYLKGAYEPLERPSRSWSPTPSHEKPVEREIGFPTSRLGSQCEPSLLSHRIRMRETALKAVAALAGKDEYGKAFVDQELVPYIVESLSAWPTKPVKDQPKSPKFVLAGQTGAVFDPAYGVNPIPVVVAACHALRTLSRSVSILRTTLQDSGVATPAFRLLLHPDIEVQIAASGLMCNLVTTVSPMRDRLDTLGVMRRLCHHTRSQNPVLRLNALWALKHWVDGASLSQKKDCIDELTPGWLIRLIRDDTEDMALYKRTAKNEKQAAGGMDEDVDMGQAGDETRASASAFLEDPSPPTHPAGNQRQTRRLRQAGERVAGLRELELSPVRKVRHDDLAIQEQGLHFLRNLMGPVHSAANSAKDHAEMIDHLFSVLNQDQFFQIIHSKLQLRILHPFERRYPGSHQESRVLYPQPRIVAAVVYILVHLAASLPRHRQILISQTDILTDLGKHFTSKDKEVRVALCHLITNLTWRDDVDDEESSAARAGEIMKLGLLKRLEILESADTELDVRERAKAAIWQINKPREF</sequence>
<feature type="region of interest" description="Disordered" evidence="6">
    <location>
        <begin position="792"/>
        <end position="815"/>
    </location>
</feature>
<evidence type="ECO:0000313" key="7">
    <source>
        <dbReference type="EMBL" id="KAF3766239.1"/>
    </source>
</evidence>
<organism evidence="7 8">
    <name type="scientific">Cryphonectria parasitica (strain ATCC 38755 / EP155)</name>
    <dbReference type="NCBI Taxonomy" id="660469"/>
    <lineage>
        <taxon>Eukaryota</taxon>
        <taxon>Fungi</taxon>
        <taxon>Dikarya</taxon>
        <taxon>Ascomycota</taxon>
        <taxon>Pezizomycotina</taxon>
        <taxon>Sordariomycetes</taxon>
        <taxon>Sordariomycetidae</taxon>
        <taxon>Diaporthales</taxon>
        <taxon>Cryphonectriaceae</taxon>
        <taxon>Cryphonectria-Endothia species complex</taxon>
        <taxon>Cryphonectria</taxon>
    </lineage>
</organism>
<accession>A0A9P4Y3F7</accession>
<dbReference type="GO" id="GO:0005737">
    <property type="term" value="C:cytoplasm"/>
    <property type="evidence" value="ECO:0007669"/>
    <property type="project" value="UniProtKB-SubCell"/>
</dbReference>
<comment type="caution">
    <text evidence="7">The sequence shown here is derived from an EMBL/GenBank/DDBJ whole genome shotgun (WGS) entry which is preliminary data.</text>
</comment>
<evidence type="ECO:0008006" key="9">
    <source>
        <dbReference type="Google" id="ProtNLM"/>
    </source>
</evidence>
<keyword evidence="5" id="KW-0539">Nucleus</keyword>
<dbReference type="EMBL" id="MU032347">
    <property type="protein sequence ID" value="KAF3766239.1"/>
    <property type="molecule type" value="Genomic_DNA"/>
</dbReference>
<reference evidence="7" key="1">
    <citation type="journal article" date="2020" name="Phytopathology">
        <title>Genome sequence of the chestnut blight fungus Cryphonectria parasitica EP155: A fundamental resource for an archetypical invasive plant pathogen.</title>
        <authorList>
            <person name="Crouch J.A."/>
            <person name="Dawe A."/>
            <person name="Aerts A."/>
            <person name="Barry K."/>
            <person name="Churchill A.C.L."/>
            <person name="Grimwood J."/>
            <person name="Hillman B."/>
            <person name="Milgroom M.G."/>
            <person name="Pangilinan J."/>
            <person name="Smith M."/>
            <person name="Salamov A."/>
            <person name="Schmutz J."/>
            <person name="Yadav J."/>
            <person name="Grigoriev I.V."/>
            <person name="Nuss D."/>
        </authorList>
    </citation>
    <scope>NUCLEOTIDE SEQUENCE</scope>
    <source>
        <strain evidence="7">EP155</strain>
    </source>
</reference>
<evidence type="ECO:0000256" key="3">
    <source>
        <dbReference type="ARBA" id="ARBA00022490"/>
    </source>
</evidence>